<dbReference type="EMBL" id="CAADRA010005524">
    <property type="protein sequence ID" value="VFT90869.1"/>
    <property type="molecule type" value="Genomic_DNA"/>
</dbReference>
<sequence length="587" mass="64285">MESVRTDSALPKHQWLVNEQAIAAIAPDPDNDGSSLESNELEQVYDIFRFYDSSFHGDKLPSISLPRFIEVLKDGHILSSTFTAHQAEEVFATAVLGKLRTYLDADGTPALSFKLFCGALMHCATIKYPTLAPSSALRKLVRRHLFLLMSEIAQGGGDTRLMGSKSVAGAVGDNYWHPLDAQHETRQQKRRCDRPRDHVQMLLVSSSVSQVAYDRVVRQILPEPDAPVDTAITPEVAAHFTPNHVALVIDRFHLFDHSEQGVLGADEVFIFLHGLADALGLGNVQPLARQLSRVANVTLSEVFQVLMGCVPRADGGGASILMAKSGGSRPVSRAAAQESAAMDTVDMKQALLSLSHDCPPDNWDLDDGAATVSDLVLLSATPAPTIGVIKRVTISNSTTTVKKSKRQFLQPTAAAPLPRVLMLHLGSNEHSIKKFWEGTVRLGGLVETSGLVQAGEKRMLTETNTRLKTTDASISLLCLRVKYKLNEGYVVTEGKKHVADIVAQDIKAKKASALHLRRHRGSPKKLTLDKSSTVVRSAPLLPPYSPTNHTPLYNAATYQLPTNWQEKFKHETVGRISLWSHDERHVV</sequence>
<protein>
    <submittedName>
        <fullName evidence="2">Aste57867_14039 protein</fullName>
    </submittedName>
</protein>
<name>A0A485L002_9STRA</name>
<organism evidence="2 3">
    <name type="scientific">Aphanomyces stellatus</name>
    <dbReference type="NCBI Taxonomy" id="120398"/>
    <lineage>
        <taxon>Eukaryota</taxon>
        <taxon>Sar</taxon>
        <taxon>Stramenopiles</taxon>
        <taxon>Oomycota</taxon>
        <taxon>Saprolegniomycetes</taxon>
        <taxon>Saprolegniales</taxon>
        <taxon>Verrucalvaceae</taxon>
        <taxon>Aphanomyces</taxon>
    </lineage>
</organism>
<dbReference type="OrthoDB" id="123520at2759"/>
<dbReference type="AlphaFoldDB" id="A0A485L002"/>
<keyword evidence="3" id="KW-1185">Reference proteome</keyword>
<dbReference type="Proteomes" id="UP000332933">
    <property type="component" value="Unassembled WGS sequence"/>
</dbReference>
<dbReference type="SUPFAM" id="SSF47473">
    <property type="entry name" value="EF-hand"/>
    <property type="match status" value="1"/>
</dbReference>
<proteinExistence type="predicted"/>
<dbReference type="EMBL" id="VJMH01005503">
    <property type="protein sequence ID" value="KAF0695142.1"/>
    <property type="molecule type" value="Genomic_DNA"/>
</dbReference>
<reference evidence="2 3" key="1">
    <citation type="submission" date="2019-03" db="EMBL/GenBank/DDBJ databases">
        <authorList>
            <person name="Gaulin E."/>
            <person name="Dumas B."/>
        </authorList>
    </citation>
    <scope>NUCLEOTIDE SEQUENCE [LARGE SCALE GENOMIC DNA]</scope>
    <source>
        <strain evidence="2">CBS 568.67</strain>
    </source>
</reference>
<reference evidence="1" key="2">
    <citation type="submission" date="2019-06" db="EMBL/GenBank/DDBJ databases">
        <title>Genomics analysis of Aphanomyces spp. identifies a new class of oomycete effector associated with host adaptation.</title>
        <authorList>
            <person name="Gaulin E."/>
        </authorList>
    </citation>
    <scope>NUCLEOTIDE SEQUENCE</scope>
    <source>
        <strain evidence="1">CBS 578.67</strain>
    </source>
</reference>
<evidence type="ECO:0000313" key="3">
    <source>
        <dbReference type="Proteomes" id="UP000332933"/>
    </source>
</evidence>
<dbReference type="InterPro" id="IPR011992">
    <property type="entry name" value="EF-hand-dom_pair"/>
</dbReference>
<evidence type="ECO:0000313" key="1">
    <source>
        <dbReference type="EMBL" id="KAF0695142.1"/>
    </source>
</evidence>
<gene>
    <name evidence="2" type="primary">Aste57867_14039</name>
    <name evidence="1" type="ORF">As57867_013988</name>
    <name evidence="2" type="ORF">ASTE57867_14039</name>
</gene>
<evidence type="ECO:0000313" key="2">
    <source>
        <dbReference type="EMBL" id="VFT90869.1"/>
    </source>
</evidence>
<accession>A0A485L002</accession>